<accession>A0A1S9PEX8</accession>
<keyword evidence="10" id="KW-1185">Reference proteome</keyword>
<dbReference type="Proteomes" id="UP000189739">
    <property type="component" value="Unassembled WGS sequence"/>
</dbReference>
<evidence type="ECO:0000256" key="7">
    <source>
        <dbReference type="RuleBase" id="RU004347"/>
    </source>
</evidence>
<feature type="binding site" evidence="6">
    <location>
        <begin position="27"/>
        <end position="34"/>
    </location>
    <ligand>
        <name>ATP</name>
        <dbReference type="ChEBI" id="CHEBI:30616"/>
    </ligand>
</feature>
<dbReference type="SUPFAM" id="SSF52540">
    <property type="entry name" value="P-loop containing nucleoside triphosphate hydrolases"/>
    <property type="match status" value="1"/>
</dbReference>
<dbReference type="UniPathway" id="UPA00140">
    <property type="reaction ID" value="UER00205"/>
</dbReference>
<evidence type="ECO:0000256" key="6">
    <source>
        <dbReference type="HAMAP-Rule" id="MF_00065"/>
    </source>
</evidence>
<dbReference type="InterPro" id="IPR050512">
    <property type="entry name" value="Sulf_AdTrans/APS_kinase"/>
</dbReference>
<dbReference type="CDD" id="cd02027">
    <property type="entry name" value="APSK"/>
    <property type="match status" value="1"/>
</dbReference>
<evidence type="ECO:0000256" key="3">
    <source>
        <dbReference type="ARBA" id="ARBA00022679"/>
    </source>
</evidence>
<evidence type="ECO:0000256" key="5">
    <source>
        <dbReference type="ARBA" id="ARBA00022840"/>
    </source>
</evidence>
<comment type="pathway">
    <text evidence="6 7">Sulfur metabolism; hydrogen sulfide biosynthesis; sulfite from sulfate: step 2/3.</text>
</comment>
<evidence type="ECO:0000256" key="1">
    <source>
        <dbReference type="ARBA" id="ARBA00001823"/>
    </source>
</evidence>
<dbReference type="Gene3D" id="3.40.50.300">
    <property type="entry name" value="P-loop containing nucleotide triphosphate hydrolases"/>
    <property type="match status" value="1"/>
</dbReference>
<keyword evidence="6 7" id="KW-0418">Kinase</keyword>
<evidence type="ECO:0000256" key="4">
    <source>
        <dbReference type="ARBA" id="ARBA00022741"/>
    </source>
</evidence>
<comment type="caution">
    <text evidence="6">Lacks conserved residue(s) required for the propagation of feature annotation.</text>
</comment>
<dbReference type="GO" id="GO:0004020">
    <property type="term" value="F:adenylylsulfate kinase activity"/>
    <property type="evidence" value="ECO:0007669"/>
    <property type="project" value="UniProtKB-UniRule"/>
</dbReference>
<dbReference type="InterPro" id="IPR027417">
    <property type="entry name" value="P-loop_NTPase"/>
</dbReference>
<reference evidence="9 10" key="1">
    <citation type="submission" date="2016-07" db="EMBL/GenBank/DDBJ databases">
        <title>Genomic analysis of zinc-resistant bacterium Mucilaginibacter pedocola TBZ30.</title>
        <authorList>
            <person name="Huang J."/>
            <person name="Tang J."/>
        </authorList>
    </citation>
    <scope>NUCLEOTIDE SEQUENCE [LARGE SCALE GENOMIC DNA]</scope>
    <source>
        <strain evidence="9 10">TBZ30</strain>
    </source>
</reference>
<dbReference type="GO" id="GO:0010134">
    <property type="term" value="P:sulfate assimilation via adenylyl sulfate reduction"/>
    <property type="evidence" value="ECO:0007669"/>
    <property type="project" value="TreeGrafter"/>
</dbReference>
<dbReference type="Pfam" id="PF01583">
    <property type="entry name" value="APS_kinase"/>
    <property type="match status" value="1"/>
</dbReference>
<keyword evidence="3 6" id="KW-0808">Transferase</keyword>
<dbReference type="GO" id="GO:0005737">
    <property type="term" value="C:cytoplasm"/>
    <property type="evidence" value="ECO:0007669"/>
    <property type="project" value="TreeGrafter"/>
</dbReference>
<dbReference type="HAMAP" id="MF_00065">
    <property type="entry name" value="Adenylyl_sulf_kinase"/>
    <property type="match status" value="1"/>
</dbReference>
<sequence>MTGTQQQVNIGGTSVLGQNGMVVWLMGLSGAGKSTIARLLKQKLAEEGIFAISLDGDVMREGINKNLGFSDADRLENVRRVAEVANMLANNNVVAICSLITPLHEHQQMARETVNAPYFEVFVDCPIAVCEERDVKGLYQKARKNEIKGFTGISAPFKSPQHANLILHTAAEEPAESVALLYREIIQLIKP</sequence>
<dbReference type="GO" id="GO:0004781">
    <property type="term" value="F:sulfate adenylyltransferase (ATP) activity"/>
    <property type="evidence" value="ECO:0007669"/>
    <property type="project" value="TreeGrafter"/>
</dbReference>
<keyword evidence="4 6" id="KW-0547">Nucleotide-binding</keyword>
<dbReference type="RefSeq" id="WP_238381768.1">
    <property type="nucleotide sequence ID" value="NZ_MBTF01000012.1"/>
</dbReference>
<keyword evidence="5 6" id="KW-0067">ATP-binding</keyword>
<dbReference type="AlphaFoldDB" id="A0A1S9PEX8"/>
<dbReference type="GO" id="GO:0070814">
    <property type="term" value="P:hydrogen sulfide biosynthetic process"/>
    <property type="evidence" value="ECO:0007669"/>
    <property type="project" value="UniProtKB-UniRule"/>
</dbReference>
<comment type="caution">
    <text evidence="9">The sequence shown here is derived from an EMBL/GenBank/DDBJ whole genome shotgun (WGS) entry which is preliminary data.</text>
</comment>
<organism evidence="9 10">
    <name type="scientific">Mucilaginibacter pedocola</name>
    <dbReference type="NCBI Taxonomy" id="1792845"/>
    <lineage>
        <taxon>Bacteria</taxon>
        <taxon>Pseudomonadati</taxon>
        <taxon>Bacteroidota</taxon>
        <taxon>Sphingobacteriia</taxon>
        <taxon>Sphingobacteriales</taxon>
        <taxon>Sphingobacteriaceae</taxon>
        <taxon>Mucilaginibacter</taxon>
    </lineage>
</organism>
<evidence type="ECO:0000313" key="10">
    <source>
        <dbReference type="Proteomes" id="UP000189739"/>
    </source>
</evidence>
<evidence type="ECO:0000256" key="2">
    <source>
        <dbReference type="ARBA" id="ARBA00012121"/>
    </source>
</evidence>
<feature type="domain" description="APS kinase" evidence="8">
    <location>
        <begin position="20"/>
        <end position="167"/>
    </location>
</feature>
<dbReference type="InterPro" id="IPR002891">
    <property type="entry name" value="APS"/>
</dbReference>
<evidence type="ECO:0000313" key="9">
    <source>
        <dbReference type="EMBL" id="OOQ59506.1"/>
    </source>
</evidence>
<dbReference type="PANTHER" id="PTHR42700">
    <property type="entry name" value="SULFATE ADENYLYLTRANSFERASE"/>
    <property type="match status" value="1"/>
</dbReference>
<dbReference type="STRING" id="1792845.BC343_04840"/>
<protein>
    <recommendedName>
        <fullName evidence="2 6">Adenylyl-sulfate kinase</fullName>
        <ecNumber evidence="2 6">2.7.1.25</ecNumber>
    </recommendedName>
    <alternativeName>
        <fullName evidence="6">APS kinase</fullName>
    </alternativeName>
    <alternativeName>
        <fullName evidence="6">ATP adenosine-5'-phosphosulfate 3'-phosphotransferase</fullName>
    </alternativeName>
    <alternativeName>
        <fullName evidence="6">Adenosine-5'-phosphosulfate kinase</fullName>
    </alternativeName>
</protein>
<proteinExistence type="inferred from homology"/>
<comment type="function">
    <text evidence="6 7">Catalyzes the synthesis of activated sulfate.</text>
</comment>
<evidence type="ECO:0000259" key="8">
    <source>
        <dbReference type="Pfam" id="PF01583"/>
    </source>
</evidence>
<comment type="similarity">
    <text evidence="6 7">Belongs to the APS kinase family.</text>
</comment>
<dbReference type="PANTHER" id="PTHR42700:SF1">
    <property type="entry name" value="SULFATE ADENYLYLTRANSFERASE"/>
    <property type="match status" value="1"/>
</dbReference>
<gene>
    <name evidence="6" type="primary">cysC</name>
    <name evidence="9" type="ORF">BC343_04840</name>
</gene>
<keyword evidence="6" id="KW-0597">Phosphoprotein</keyword>
<dbReference type="EMBL" id="MBTF01000012">
    <property type="protein sequence ID" value="OOQ59506.1"/>
    <property type="molecule type" value="Genomic_DNA"/>
</dbReference>
<dbReference type="EC" id="2.7.1.25" evidence="2 6"/>
<dbReference type="GO" id="GO:0005524">
    <property type="term" value="F:ATP binding"/>
    <property type="evidence" value="ECO:0007669"/>
    <property type="project" value="UniProtKB-UniRule"/>
</dbReference>
<comment type="catalytic activity">
    <reaction evidence="1 6 7">
        <text>adenosine 5'-phosphosulfate + ATP = 3'-phosphoadenylyl sulfate + ADP + H(+)</text>
        <dbReference type="Rhea" id="RHEA:24152"/>
        <dbReference type="ChEBI" id="CHEBI:15378"/>
        <dbReference type="ChEBI" id="CHEBI:30616"/>
        <dbReference type="ChEBI" id="CHEBI:58243"/>
        <dbReference type="ChEBI" id="CHEBI:58339"/>
        <dbReference type="ChEBI" id="CHEBI:456216"/>
        <dbReference type="EC" id="2.7.1.25"/>
    </reaction>
</comment>
<name>A0A1S9PEX8_9SPHI</name>
<dbReference type="InterPro" id="IPR059117">
    <property type="entry name" value="APS_kinase_dom"/>
</dbReference>
<dbReference type="GO" id="GO:0019379">
    <property type="term" value="P:sulfate assimilation, phosphoadenylyl sulfate reduction by phosphoadenylyl-sulfate reductase (thioredoxin)"/>
    <property type="evidence" value="ECO:0007669"/>
    <property type="project" value="TreeGrafter"/>
</dbReference>
<dbReference type="NCBIfam" id="NF003013">
    <property type="entry name" value="PRK03846.1"/>
    <property type="match status" value="1"/>
</dbReference>
<dbReference type="NCBIfam" id="TIGR00455">
    <property type="entry name" value="apsK"/>
    <property type="match status" value="1"/>
</dbReference>